<proteinExistence type="predicted"/>
<feature type="compositionally biased region" description="Polar residues" evidence="1">
    <location>
        <begin position="536"/>
        <end position="548"/>
    </location>
</feature>
<dbReference type="OrthoDB" id="29523at2759"/>
<dbReference type="InterPro" id="IPR050656">
    <property type="entry name" value="PINX1"/>
</dbReference>
<feature type="compositionally biased region" description="Basic and acidic residues" evidence="1">
    <location>
        <begin position="425"/>
        <end position="448"/>
    </location>
</feature>
<feature type="region of interest" description="Disordered" evidence="1">
    <location>
        <begin position="153"/>
        <end position="196"/>
    </location>
</feature>
<keyword evidence="3" id="KW-1185">Reference proteome</keyword>
<feature type="compositionally biased region" description="Polar residues" evidence="1">
    <location>
        <begin position="296"/>
        <end position="305"/>
    </location>
</feature>
<evidence type="ECO:0000256" key="1">
    <source>
        <dbReference type="SAM" id="MobiDB-lite"/>
    </source>
</evidence>
<dbReference type="AlphaFoldDB" id="A0A8J1U0Z1"/>
<evidence type="ECO:0000313" key="2">
    <source>
        <dbReference type="EMBL" id="CAH1786249.1"/>
    </source>
</evidence>
<dbReference type="PANTHER" id="PTHR23149:SF27">
    <property type="entry name" value="PIN2_TERF1-INTERACTING TELOMERASE INHIBITOR 1"/>
    <property type="match status" value="1"/>
</dbReference>
<dbReference type="Pfam" id="PF01585">
    <property type="entry name" value="G-patch"/>
    <property type="match status" value="1"/>
</dbReference>
<dbReference type="InterPro" id="IPR000467">
    <property type="entry name" value="G_patch_dom"/>
</dbReference>
<feature type="compositionally biased region" description="Basic and acidic residues" evidence="1">
    <location>
        <begin position="261"/>
        <end position="278"/>
    </location>
</feature>
<feature type="compositionally biased region" description="Basic residues" evidence="1">
    <location>
        <begin position="464"/>
        <end position="474"/>
    </location>
</feature>
<feature type="compositionally biased region" description="Basic residues" evidence="1">
    <location>
        <begin position="400"/>
        <end position="409"/>
    </location>
</feature>
<dbReference type="GO" id="GO:0005730">
    <property type="term" value="C:nucleolus"/>
    <property type="evidence" value="ECO:0007669"/>
    <property type="project" value="TreeGrafter"/>
</dbReference>
<feature type="compositionally biased region" description="Polar residues" evidence="1">
    <location>
        <begin position="415"/>
        <end position="424"/>
    </location>
</feature>
<feature type="region of interest" description="Disordered" evidence="1">
    <location>
        <begin position="96"/>
        <end position="126"/>
    </location>
</feature>
<name>A0A8J1U0Z1_OWEFU</name>
<dbReference type="GO" id="GO:0003676">
    <property type="term" value="F:nucleic acid binding"/>
    <property type="evidence" value="ECO:0007669"/>
    <property type="project" value="InterPro"/>
</dbReference>
<feature type="compositionally biased region" description="Basic residues" evidence="1">
    <location>
        <begin position="489"/>
        <end position="507"/>
    </location>
</feature>
<feature type="region of interest" description="Disordered" evidence="1">
    <location>
        <begin position="216"/>
        <end position="555"/>
    </location>
</feature>
<gene>
    <name evidence="2" type="ORF">OFUS_LOCUS12178</name>
</gene>
<evidence type="ECO:0000313" key="3">
    <source>
        <dbReference type="Proteomes" id="UP000749559"/>
    </source>
</evidence>
<dbReference type="Proteomes" id="UP000749559">
    <property type="component" value="Unassembled WGS sequence"/>
</dbReference>
<dbReference type="PROSITE" id="PS50174">
    <property type="entry name" value="G_PATCH"/>
    <property type="match status" value="1"/>
</dbReference>
<sequence>MALLAEPRRKIRYSTDPRNLNWKNDESKFGKKLMEKMGWNEGKGLGAKEDGDVDHISIKHKADSRGVGCSVKHADNWIAHQDDFNSILANLNADHSTEPAADKEAVKEAKVTSLEERSKTTKKRVHYHKFTRGKDLSGYKSNDLDCIFGKRKNKSETSTPITQSEANSDAESSSSDTASSNAKPSDDNEHGVNTIISSQSVQEYFAQKMAALKKIRAGGDNATNQNSVLEPKIDNDMTDKNSDSENNVKQEKIKKKKKRKESVSEVENKISADENETKKSKKKKSKKQNCEDNPTEQETSSVNGNSSESKPEKKKKKKRKYDELDETENSGKNLEDVSSSKKERKRKSATEPKLEIIEKASSDSEQIEPVKKKLKKSKNKVKSENALENERTASNEVAGKPKKKSKKKKEGLGETPTNQLSGDKQPSEILDKKTILEKGGESIADKISKSNRNPSAKASLKVTNSRKRNTKFGKKSLQASVKVADGSTKRRPTPRGGKRVQAKRLRKEKLSQNIESSKVSRNATSSGKKIPRTCNRMANISKKTNLKNQGGKKVSAEKQFEIKKMEQTLSKNSEANNFLRSIVSLKGYDVQNVREKTVVKLRMLQNNQITLKGKRKSRK</sequence>
<protein>
    <submittedName>
        <fullName evidence="2">Uncharacterized protein</fullName>
    </submittedName>
</protein>
<accession>A0A8J1U0Z1</accession>
<feature type="compositionally biased region" description="Basic and acidic residues" evidence="1">
    <location>
        <begin position="348"/>
        <end position="362"/>
    </location>
</feature>
<feature type="compositionally biased region" description="Polar residues" evidence="1">
    <location>
        <begin position="511"/>
        <end position="527"/>
    </location>
</feature>
<dbReference type="PANTHER" id="PTHR23149">
    <property type="entry name" value="G PATCH DOMAIN CONTAINING PROTEIN"/>
    <property type="match status" value="1"/>
</dbReference>
<dbReference type="GO" id="GO:0010521">
    <property type="term" value="F:telomerase inhibitor activity"/>
    <property type="evidence" value="ECO:0007669"/>
    <property type="project" value="TreeGrafter"/>
</dbReference>
<comment type="caution">
    <text evidence="2">The sequence shown here is derived from an EMBL/GenBank/DDBJ whole genome shotgun (WGS) entry which is preliminary data.</text>
</comment>
<feature type="compositionally biased region" description="Basic and acidic residues" evidence="1">
    <location>
        <begin position="96"/>
        <end position="119"/>
    </location>
</feature>
<organism evidence="2 3">
    <name type="scientific">Owenia fusiformis</name>
    <name type="common">Polychaete worm</name>
    <dbReference type="NCBI Taxonomy" id="6347"/>
    <lineage>
        <taxon>Eukaryota</taxon>
        <taxon>Metazoa</taxon>
        <taxon>Spiralia</taxon>
        <taxon>Lophotrochozoa</taxon>
        <taxon>Annelida</taxon>
        <taxon>Polychaeta</taxon>
        <taxon>Sedentaria</taxon>
        <taxon>Canalipalpata</taxon>
        <taxon>Sabellida</taxon>
        <taxon>Oweniida</taxon>
        <taxon>Oweniidae</taxon>
        <taxon>Owenia</taxon>
    </lineage>
</organism>
<reference evidence="2" key="1">
    <citation type="submission" date="2022-03" db="EMBL/GenBank/DDBJ databases">
        <authorList>
            <person name="Martin C."/>
        </authorList>
    </citation>
    <scope>NUCLEOTIDE SEQUENCE</scope>
</reference>
<dbReference type="EMBL" id="CAIIXF020000006">
    <property type="protein sequence ID" value="CAH1786249.1"/>
    <property type="molecule type" value="Genomic_DNA"/>
</dbReference>
<feature type="compositionally biased region" description="Low complexity" evidence="1">
    <location>
        <begin position="164"/>
        <end position="182"/>
    </location>
</feature>
<feature type="compositionally biased region" description="Basic and acidic residues" evidence="1">
    <location>
        <begin position="231"/>
        <end position="251"/>
    </location>
</feature>
<feature type="compositionally biased region" description="Basic and acidic residues" evidence="1">
    <location>
        <begin position="381"/>
        <end position="393"/>
    </location>
</feature>
<dbReference type="SMART" id="SM00443">
    <property type="entry name" value="G_patch"/>
    <property type="match status" value="1"/>
</dbReference>